<accession>A0A2W4VZ44</accession>
<sequence>MGQAWNKVKKRKQAKAKLSELMDKADQVIIIHYSCESFYDRPDGSSPRITSIAVRDLESGQTTSFSIHQVAERNGYSASALEQHYNDLEKMMLDEFYDYVRIHSSHFWLHWNMRDINYGFPAIAHRHKVLKGNPEEIAETKLVDLSRLLVSIYGDNYIPHTRLTNLIDKNSISNKDFLAGKDEAEAFDKKQYVKLHQSTLRKVDVLSNIVELAANGSLKTNSKKKDIYGNYFVAFAELIKENPVISGVIASIGFVSAVISFFK</sequence>
<comment type="caution">
    <text evidence="2">The sequence shown here is derived from an EMBL/GenBank/DDBJ whole genome shotgun (WGS) entry which is preliminary data.</text>
</comment>
<organism evidence="2 3">
    <name type="scientific">Pseudanabaena frigida</name>
    <dbReference type="NCBI Taxonomy" id="945775"/>
    <lineage>
        <taxon>Bacteria</taxon>
        <taxon>Bacillati</taxon>
        <taxon>Cyanobacteriota</taxon>
        <taxon>Cyanophyceae</taxon>
        <taxon>Pseudanabaenales</taxon>
        <taxon>Pseudanabaenaceae</taxon>
        <taxon>Pseudanabaena</taxon>
    </lineage>
</organism>
<evidence type="ECO:0000313" key="2">
    <source>
        <dbReference type="EMBL" id="PZO38194.1"/>
    </source>
</evidence>
<evidence type="ECO:0000313" key="3">
    <source>
        <dbReference type="Proteomes" id="UP000249467"/>
    </source>
</evidence>
<evidence type="ECO:0000256" key="1">
    <source>
        <dbReference type="SAM" id="Phobius"/>
    </source>
</evidence>
<reference evidence="2 3" key="2">
    <citation type="submission" date="2018-06" db="EMBL/GenBank/DDBJ databases">
        <title>Metagenomic assembly of (sub)arctic Cyanobacteria and their associated microbiome from non-axenic cultures.</title>
        <authorList>
            <person name="Baurain D."/>
        </authorList>
    </citation>
    <scope>NUCLEOTIDE SEQUENCE [LARGE SCALE GENOMIC DNA]</scope>
    <source>
        <strain evidence="2">ULC066bin1</strain>
    </source>
</reference>
<name>A0A2W4VZ44_9CYAN</name>
<keyword evidence="1" id="KW-0812">Transmembrane</keyword>
<protein>
    <submittedName>
        <fullName evidence="2">Uncharacterized protein</fullName>
    </submittedName>
</protein>
<keyword evidence="1" id="KW-0472">Membrane</keyword>
<reference evidence="2 3" key="1">
    <citation type="submission" date="2018-04" db="EMBL/GenBank/DDBJ databases">
        <authorList>
            <person name="Go L.Y."/>
            <person name="Mitchell J.A."/>
        </authorList>
    </citation>
    <scope>NUCLEOTIDE SEQUENCE [LARGE SCALE GENOMIC DNA]</scope>
    <source>
        <strain evidence="2">ULC066bin1</strain>
    </source>
</reference>
<dbReference type="EMBL" id="QBML01000025">
    <property type="protein sequence ID" value="PZO38194.1"/>
    <property type="molecule type" value="Genomic_DNA"/>
</dbReference>
<dbReference type="InterPro" id="IPR012337">
    <property type="entry name" value="RNaseH-like_sf"/>
</dbReference>
<feature type="transmembrane region" description="Helical" evidence="1">
    <location>
        <begin position="244"/>
        <end position="262"/>
    </location>
</feature>
<gene>
    <name evidence="2" type="ORF">DCF19_17145</name>
</gene>
<proteinExistence type="predicted"/>
<keyword evidence="1" id="KW-1133">Transmembrane helix</keyword>
<dbReference type="SUPFAM" id="SSF53098">
    <property type="entry name" value="Ribonuclease H-like"/>
    <property type="match status" value="1"/>
</dbReference>
<dbReference type="AlphaFoldDB" id="A0A2W4VZ44"/>
<dbReference type="Proteomes" id="UP000249467">
    <property type="component" value="Unassembled WGS sequence"/>
</dbReference>